<dbReference type="PaxDb" id="284590-Q6CMP9"/>
<keyword evidence="6" id="KW-0963">Cytoplasm</keyword>
<dbReference type="AlphaFoldDB" id="Q6CMP9"/>
<evidence type="ECO:0000256" key="9">
    <source>
        <dbReference type="ARBA" id="ARBA00023315"/>
    </source>
</evidence>
<dbReference type="GO" id="GO:1990189">
    <property type="term" value="F:protein N-terminal-serine acetyltransferase activity"/>
    <property type="evidence" value="ECO:0007669"/>
    <property type="project" value="UniProtKB-EC"/>
</dbReference>
<dbReference type="FunCoup" id="Q6CMP9">
    <property type="interactions" value="117"/>
</dbReference>
<dbReference type="InterPro" id="IPR039949">
    <property type="entry name" value="NAA40"/>
</dbReference>
<organism evidence="13 14">
    <name type="scientific">Kluyveromyces lactis (strain ATCC 8585 / CBS 2359 / DSM 70799 / NBRC 1267 / NRRL Y-1140 / WM37)</name>
    <name type="common">Yeast</name>
    <name type="synonym">Candida sphaerica</name>
    <dbReference type="NCBI Taxonomy" id="284590"/>
    <lineage>
        <taxon>Eukaryota</taxon>
        <taxon>Fungi</taxon>
        <taxon>Dikarya</taxon>
        <taxon>Ascomycota</taxon>
        <taxon>Saccharomycotina</taxon>
        <taxon>Saccharomycetes</taxon>
        <taxon>Saccharomycetales</taxon>
        <taxon>Saccharomycetaceae</taxon>
        <taxon>Kluyveromyces</taxon>
    </lineage>
</organism>
<dbReference type="PANTHER" id="PTHR20531">
    <property type="entry name" value="N-ALPHA-ACETYLTRANSFERASE 40"/>
    <property type="match status" value="1"/>
</dbReference>
<name>Q6CMP9_KLULA</name>
<dbReference type="GO" id="GO:0010485">
    <property type="term" value="F:histone H4 acetyltransferase activity"/>
    <property type="evidence" value="ECO:0007669"/>
    <property type="project" value="InterPro"/>
</dbReference>
<feature type="domain" description="N-acetyltransferase" evidence="12">
    <location>
        <begin position="58"/>
        <end position="213"/>
    </location>
</feature>
<evidence type="ECO:0000256" key="8">
    <source>
        <dbReference type="ARBA" id="ARBA00023242"/>
    </source>
</evidence>
<comment type="similarity">
    <text evidence="3">Belongs to the acetyltransferase family. NAA40 subfamily.</text>
</comment>
<comment type="subcellular location">
    <subcellularLocation>
        <location evidence="2">Cytoplasm</location>
    </subcellularLocation>
    <subcellularLocation>
        <location evidence="1">Nucleus</location>
    </subcellularLocation>
</comment>
<evidence type="ECO:0000256" key="7">
    <source>
        <dbReference type="ARBA" id="ARBA00022679"/>
    </source>
</evidence>
<evidence type="ECO:0000256" key="2">
    <source>
        <dbReference type="ARBA" id="ARBA00004496"/>
    </source>
</evidence>
<evidence type="ECO:0000256" key="6">
    <source>
        <dbReference type="ARBA" id="ARBA00022490"/>
    </source>
</evidence>
<dbReference type="GO" id="GO:0005737">
    <property type="term" value="C:cytoplasm"/>
    <property type="evidence" value="ECO:0007669"/>
    <property type="project" value="UniProtKB-SubCell"/>
</dbReference>
<dbReference type="Pfam" id="PF00583">
    <property type="entry name" value="Acetyltransf_1"/>
    <property type="match status" value="1"/>
</dbReference>
<dbReference type="STRING" id="284590.Q6CMP9"/>
<evidence type="ECO:0000259" key="12">
    <source>
        <dbReference type="PROSITE" id="PS51186"/>
    </source>
</evidence>
<dbReference type="EC" id="2.3.1.257" evidence="4"/>
<evidence type="ECO:0000313" key="13">
    <source>
        <dbReference type="EMBL" id="CAG99877.1"/>
    </source>
</evidence>
<dbReference type="InParanoid" id="Q6CMP9"/>
<keyword evidence="14" id="KW-1185">Reference proteome</keyword>
<dbReference type="PANTHER" id="PTHR20531:SF1">
    <property type="entry name" value="N-ALPHA-ACETYLTRANSFERASE 40"/>
    <property type="match status" value="1"/>
</dbReference>
<evidence type="ECO:0000256" key="3">
    <source>
        <dbReference type="ARBA" id="ARBA00008870"/>
    </source>
</evidence>
<dbReference type="PROSITE" id="PS51186">
    <property type="entry name" value="GNAT"/>
    <property type="match status" value="1"/>
</dbReference>
<keyword evidence="8" id="KW-0539">Nucleus</keyword>
<evidence type="ECO:0000256" key="10">
    <source>
        <dbReference type="ARBA" id="ARBA00047821"/>
    </source>
</evidence>
<gene>
    <name evidence="13" type="ORF">KLLA0_E18569g</name>
</gene>
<sequence length="215" mass="24397">MSNYHSRNLRRVAGVLCQELNSTGDSDVVCEVFSNRVHSGDPNYLGSTLPKCLAIIKQNLSTFYELHGSSIYNYTDDDKGKGNEKWIRFKWDEMLDKDLVYIVLFKRDTTKIVGFTSVALSDPLNPELDHSKLNRPCLFLYEIHLMGEYQSRGLGSLIFNGLLIPLARDLTCPSIELCVFTANDVACRWYKRLGFQLTVEFSEHLIGMSRVIGAS</sequence>
<evidence type="ECO:0000256" key="5">
    <source>
        <dbReference type="ARBA" id="ARBA00015043"/>
    </source>
</evidence>
<dbReference type="InterPro" id="IPR016181">
    <property type="entry name" value="Acyl_CoA_acyltransferase"/>
</dbReference>
<keyword evidence="9" id="KW-0012">Acyltransferase</keyword>
<dbReference type="KEGG" id="kla:KLLA0_E18569g"/>
<dbReference type="HOGENOM" id="CLU_1283422_0_0_1"/>
<comment type="catalytic activity">
    <reaction evidence="10">
        <text>N-terminal L-seryl-[histone H2A] + acetyl-CoA = N-terminal N(alpha)-acetyl-L-seryl-[histone H2A] + CoA + H(+)</text>
        <dbReference type="Rhea" id="RHEA:50600"/>
        <dbReference type="Rhea" id="RHEA-COMP:12742"/>
        <dbReference type="Rhea" id="RHEA-COMP:12744"/>
        <dbReference type="ChEBI" id="CHEBI:15378"/>
        <dbReference type="ChEBI" id="CHEBI:57287"/>
        <dbReference type="ChEBI" id="CHEBI:57288"/>
        <dbReference type="ChEBI" id="CHEBI:64738"/>
        <dbReference type="ChEBI" id="CHEBI:83690"/>
        <dbReference type="EC" id="2.3.1.257"/>
    </reaction>
</comment>
<accession>Q6CMP9</accession>
<dbReference type="Gene3D" id="3.40.630.30">
    <property type="match status" value="1"/>
</dbReference>
<dbReference type="SUPFAM" id="SSF55729">
    <property type="entry name" value="Acyl-CoA N-acyltransferases (Nat)"/>
    <property type="match status" value="1"/>
</dbReference>
<proteinExistence type="inferred from homology"/>
<evidence type="ECO:0000256" key="1">
    <source>
        <dbReference type="ARBA" id="ARBA00004123"/>
    </source>
</evidence>
<dbReference type="GO" id="GO:0043998">
    <property type="term" value="F:histone H2A acetyltransferase activity"/>
    <property type="evidence" value="ECO:0007669"/>
    <property type="project" value="InterPro"/>
</dbReference>
<comment type="catalytic activity">
    <reaction evidence="11">
        <text>N-terminal L-seryl-[histone H4] + acetyl-CoA = N-terminal N(alpha)-acetyl-L-seryl-[histone H4] + CoA + H(+)</text>
        <dbReference type="Rhea" id="RHEA:50596"/>
        <dbReference type="Rhea" id="RHEA-COMP:12740"/>
        <dbReference type="Rhea" id="RHEA-COMP:12743"/>
        <dbReference type="ChEBI" id="CHEBI:15378"/>
        <dbReference type="ChEBI" id="CHEBI:57287"/>
        <dbReference type="ChEBI" id="CHEBI:57288"/>
        <dbReference type="ChEBI" id="CHEBI:64738"/>
        <dbReference type="ChEBI" id="CHEBI:83690"/>
        <dbReference type="EC" id="2.3.1.257"/>
    </reaction>
</comment>
<reference evidence="13 14" key="1">
    <citation type="journal article" date="2004" name="Nature">
        <title>Genome evolution in yeasts.</title>
        <authorList>
            <consortium name="Genolevures"/>
            <person name="Dujon B."/>
            <person name="Sherman D."/>
            <person name="Fischer G."/>
            <person name="Durrens P."/>
            <person name="Casaregola S."/>
            <person name="Lafontaine I."/>
            <person name="de Montigny J."/>
            <person name="Marck C."/>
            <person name="Neuveglise C."/>
            <person name="Talla E."/>
            <person name="Goffard N."/>
            <person name="Frangeul L."/>
            <person name="Aigle M."/>
            <person name="Anthouard V."/>
            <person name="Babour A."/>
            <person name="Barbe V."/>
            <person name="Barnay S."/>
            <person name="Blanchin S."/>
            <person name="Beckerich J.M."/>
            <person name="Beyne E."/>
            <person name="Bleykasten C."/>
            <person name="Boisrame A."/>
            <person name="Boyer J."/>
            <person name="Cattolico L."/>
            <person name="Confanioleri F."/>
            <person name="de Daruvar A."/>
            <person name="Despons L."/>
            <person name="Fabre E."/>
            <person name="Fairhead C."/>
            <person name="Ferry-Dumazet H."/>
            <person name="Groppi A."/>
            <person name="Hantraye F."/>
            <person name="Hennequin C."/>
            <person name="Jauniaux N."/>
            <person name="Joyet P."/>
            <person name="Kachouri R."/>
            <person name="Kerrest A."/>
            <person name="Koszul R."/>
            <person name="Lemaire M."/>
            <person name="Lesur I."/>
            <person name="Ma L."/>
            <person name="Muller H."/>
            <person name="Nicaud J.M."/>
            <person name="Nikolski M."/>
            <person name="Oztas S."/>
            <person name="Ozier-Kalogeropoulos O."/>
            <person name="Pellenz S."/>
            <person name="Potier S."/>
            <person name="Richard G.F."/>
            <person name="Straub M.L."/>
            <person name="Suleau A."/>
            <person name="Swennene D."/>
            <person name="Tekaia F."/>
            <person name="Wesolowski-Louvel M."/>
            <person name="Westhof E."/>
            <person name="Wirth B."/>
            <person name="Zeniou-Meyer M."/>
            <person name="Zivanovic I."/>
            <person name="Bolotin-Fukuhara M."/>
            <person name="Thierry A."/>
            <person name="Bouchier C."/>
            <person name="Caudron B."/>
            <person name="Scarpelli C."/>
            <person name="Gaillardin C."/>
            <person name="Weissenbach J."/>
            <person name="Wincker P."/>
            <person name="Souciet J.L."/>
        </authorList>
    </citation>
    <scope>NUCLEOTIDE SEQUENCE [LARGE SCALE GENOMIC DNA]</scope>
    <source>
        <strain evidence="14">ATCC 8585 / CBS 2359 / DSM 70799 / NBRC 1267 / NRRL Y-1140 / WM37</strain>
    </source>
</reference>
<evidence type="ECO:0000256" key="11">
    <source>
        <dbReference type="ARBA" id="ARBA00049524"/>
    </source>
</evidence>
<dbReference type="GO" id="GO:0005634">
    <property type="term" value="C:nucleus"/>
    <property type="evidence" value="ECO:0007669"/>
    <property type="project" value="UniProtKB-SubCell"/>
</dbReference>
<dbReference type="EMBL" id="CR382125">
    <property type="protein sequence ID" value="CAG99877.1"/>
    <property type="molecule type" value="Genomic_DNA"/>
</dbReference>
<dbReference type="Proteomes" id="UP000000598">
    <property type="component" value="Chromosome E"/>
</dbReference>
<dbReference type="InterPro" id="IPR000182">
    <property type="entry name" value="GNAT_dom"/>
</dbReference>
<keyword evidence="7" id="KW-0808">Transferase</keyword>
<evidence type="ECO:0000313" key="14">
    <source>
        <dbReference type="Proteomes" id="UP000000598"/>
    </source>
</evidence>
<evidence type="ECO:0000256" key="4">
    <source>
        <dbReference type="ARBA" id="ARBA00012950"/>
    </source>
</evidence>
<protein>
    <recommendedName>
        <fullName evidence="5">N-alpha-acetyltransferase 40</fullName>
        <ecNumber evidence="4">2.3.1.257</ecNumber>
    </recommendedName>
</protein>